<dbReference type="Proteomes" id="UP000318053">
    <property type="component" value="Unassembled WGS sequence"/>
</dbReference>
<proteinExistence type="predicted"/>
<evidence type="ECO:0008006" key="3">
    <source>
        <dbReference type="Google" id="ProtNLM"/>
    </source>
</evidence>
<comment type="caution">
    <text evidence="1">The sequence shown here is derived from an EMBL/GenBank/DDBJ whole genome shotgun (WGS) entry which is preliminary data.</text>
</comment>
<evidence type="ECO:0000313" key="2">
    <source>
        <dbReference type="Proteomes" id="UP000318053"/>
    </source>
</evidence>
<sequence length="157" mass="16573">MPNPTPSPAEDWANRLDPVHQAADLSAALQELATEDSVSGITRRCLELLDHDDSEVRLWTSESLESAVQPTADETKSLNELLSDLLARQAAGTQGADAPLLADQLYWTATMIGRIGTAAAAADPALARLEALSDVPDATAYHAAAARAGRSRAKLTT</sequence>
<dbReference type="RefSeq" id="WP_146392964.1">
    <property type="nucleotide sequence ID" value="NZ_SJPK01000012.1"/>
</dbReference>
<gene>
    <name evidence="1" type="ORF">CA85_40900</name>
</gene>
<reference evidence="1 2" key="1">
    <citation type="submission" date="2019-02" db="EMBL/GenBank/DDBJ databases">
        <title>Deep-cultivation of Planctomycetes and their phenomic and genomic characterization uncovers novel biology.</title>
        <authorList>
            <person name="Wiegand S."/>
            <person name="Jogler M."/>
            <person name="Boedeker C."/>
            <person name="Pinto D."/>
            <person name="Vollmers J."/>
            <person name="Rivas-Marin E."/>
            <person name="Kohn T."/>
            <person name="Peeters S.H."/>
            <person name="Heuer A."/>
            <person name="Rast P."/>
            <person name="Oberbeckmann S."/>
            <person name="Bunk B."/>
            <person name="Jeske O."/>
            <person name="Meyerdierks A."/>
            <person name="Storesund J.E."/>
            <person name="Kallscheuer N."/>
            <person name="Luecker S."/>
            <person name="Lage O.M."/>
            <person name="Pohl T."/>
            <person name="Merkel B.J."/>
            <person name="Hornburger P."/>
            <person name="Mueller R.-W."/>
            <person name="Bruemmer F."/>
            <person name="Labrenz M."/>
            <person name="Spormann A.M."/>
            <person name="Op Den Camp H."/>
            <person name="Overmann J."/>
            <person name="Amann R."/>
            <person name="Jetten M.S.M."/>
            <person name="Mascher T."/>
            <person name="Medema M.H."/>
            <person name="Devos D.P."/>
            <person name="Kaster A.-K."/>
            <person name="Ovreas L."/>
            <person name="Rohde M."/>
            <person name="Galperin M.Y."/>
            <person name="Jogler C."/>
        </authorList>
    </citation>
    <scope>NUCLEOTIDE SEQUENCE [LARGE SCALE GENOMIC DNA]</scope>
    <source>
        <strain evidence="1 2">CA85</strain>
    </source>
</reference>
<name>A0A5C5X0N8_9BACT</name>
<accession>A0A5C5X0N8</accession>
<dbReference type="EMBL" id="SJPK01000012">
    <property type="protein sequence ID" value="TWT56557.1"/>
    <property type="molecule type" value="Genomic_DNA"/>
</dbReference>
<protein>
    <recommendedName>
        <fullName evidence="3">HEAT repeat protein</fullName>
    </recommendedName>
</protein>
<evidence type="ECO:0000313" key="1">
    <source>
        <dbReference type="EMBL" id="TWT56557.1"/>
    </source>
</evidence>
<dbReference type="AlphaFoldDB" id="A0A5C5X0N8"/>
<organism evidence="1 2">
    <name type="scientific">Allorhodopirellula solitaria</name>
    <dbReference type="NCBI Taxonomy" id="2527987"/>
    <lineage>
        <taxon>Bacteria</taxon>
        <taxon>Pseudomonadati</taxon>
        <taxon>Planctomycetota</taxon>
        <taxon>Planctomycetia</taxon>
        <taxon>Pirellulales</taxon>
        <taxon>Pirellulaceae</taxon>
        <taxon>Allorhodopirellula</taxon>
    </lineage>
</organism>
<keyword evidence="2" id="KW-1185">Reference proteome</keyword>
<dbReference type="OrthoDB" id="279649at2"/>